<dbReference type="AlphaFoldDB" id="X1DCW9"/>
<organism evidence="1">
    <name type="scientific">marine sediment metagenome</name>
    <dbReference type="NCBI Taxonomy" id="412755"/>
    <lineage>
        <taxon>unclassified sequences</taxon>
        <taxon>metagenomes</taxon>
        <taxon>ecological metagenomes</taxon>
    </lineage>
</organism>
<protein>
    <submittedName>
        <fullName evidence="1">Uncharacterized protein</fullName>
    </submittedName>
</protein>
<name>X1DCW9_9ZZZZ</name>
<accession>X1DCW9</accession>
<proteinExistence type="predicted"/>
<feature type="non-terminal residue" evidence="1">
    <location>
        <position position="81"/>
    </location>
</feature>
<comment type="caution">
    <text evidence="1">The sequence shown here is derived from an EMBL/GenBank/DDBJ whole genome shotgun (WGS) entry which is preliminary data.</text>
</comment>
<evidence type="ECO:0000313" key="1">
    <source>
        <dbReference type="EMBL" id="GAG94276.1"/>
    </source>
</evidence>
<sequence>MVTGTIESAMRTLFSDRRLALSTLLEIVNKDRQAVPLVANPIQEDIILTSGQRDIYVKPGQVGFTSIILGDFYLDRMGHQD</sequence>
<dbReference type="EMBL" id="BART01020949">
    <property type="protein sequence ID" value="GAG94276.1"/>
    <property type="molecule type" value="Genomic_DNA"/>
</dbReference>
<gene>
    <name evidence="1" type="ORF">S01H4_38789</name>
</gene>
<reference evidence="1" key="1">
    <citation type="journal article" date="2014" name="Front. Microbiol.">
        <title>High frequency of phylogenetically diverse reductive dehalogenase-homologous genes in deep subseafloor sedimentary metagenomes.</title>
        <authorList>
            <person name="Kawai M."/>
            <person name="Futagami T."/>
            <person name="Toyoda A."/>
            <person name="Takaki Y."/>
            <person name="Nishi S."/>
            <person name="Hori S."/>
            <person name="Arai W."/>
            <person name="Tsubouchi T."/>
            <person name="Morono Y."/>
            <person name="Uchiyama I."/>
            <person name="Ito T."/>
            <person name="Fujiyama A."/>
            <person name="Inagaki F."/>
            <person name="Takami H."/>
        </authorList>
    </citation>
    <scope>NUCLEOTIDE SEQUENCE</scope>
    <source>
        <strain evidence="1">Expedition CK06-06</strain>
    </source>
</reference>